<proteinExistence type="inferred from homology"/>
<dbReference type="SUPFAM" id="SSF53335">
    <property type="entry name" value="S-adenosyl-L-methionine-dependent methyltransferases"/>
    <property type="match status" value="1"/>
</dbReference>
<sequence length="272" mass="30473">MLESIRKNNVDRFAGFGELYDRSRPAAPPEVVRILESYLGRSPRRVVDVGCGTGLSTFLWLDRADEIVGIEPGADMRAVAEAKWEAAGQPARLYFRAGYSDALALEDGWADLLTCSQSFHWMNPQPSLAEFARVLRPGGVFAAYDCDWPPALNADVEAAYADFAALADRRSSELAPRGEQAHKWPKDRHLAEIEASGLFRYSREIVFHHRESCDAQRYVNLALSQGGTQNAIKRGAQDVEAAADVFRQRVERFFDGKEKEVLFGYRMRLGVK</sequence>
<dbReference type="GO" id="GO:0008757">
    <property type="term" value="F:S-adenosylmethionine-dependent methyltransferase activity"/>
    <property type="evidence" value="ECO:0007669"/>
    <property type="project" value="InterPro"/>
</dbReference>
<dbReference type="InterPro" id="IPR013216">
    <property type="entry name" value="Methyltransf_11"/>
</dbReference>
<dbReference type="AlphaFoldDB" id="A0A4Y6URY6"/>
<dbReference type="CDD" id="cd02440">
    <property type="entry name" value="AdoMet_MTases"/>
    <property type="match status" value="1"/>
</dbReference>
<evidence type="ECO:0000256" key="3">
    <source>
        <dbReference type="ARBA" id="ARBA00022679"/>
    </source>
</evidence>
<dbReference type="Gene3D" id="3.40.50.150">
    <property type="entry name" value="Vaccinia Virus protein VP39"/>
    <property type="match status" value="1"/>
</dbReference>
<dbReference type="KEGG" id="saca:FFV09_05735"/>
<name>A0A4Y6URY6_SACBS</name>
<gene>
    <name evidence="5" type="ORF">FFV09_05735</name>
</gene>
<dbReference type="GO" id="GO:0032259">
    <property type="term" value="P:methylation"/>
    <property type="evidence" value="ECO:0007669"/>
    <property type="project" value="UniProtKB-KW"/>
</dbReference>
<keyword evidence="3 5" id="KW-0808">Transferase</keyword>
<dbReference type="PANTHER" id="PTHR44942:SF4">
    <property type="entry name" value="METHYLTRANSFERASE TYPE 11 DOMAIN-CONTAINING PROTEIN"/>
    <property type="match status" value="1"/>
</dbReference>
<keyword evidence="2 5" id="KW-0489">Methyltransferase</keyword>
<dbReference type="Proteomes" id="UP000316968">
    <property type="component" value="Chromosome"/>
</dbReference>
<dbReference type="InterPro" id="IPR051052">
    <property type="entry name" value="Diverse_substrate_MTase"/>
</dbReference>
<accession>A0A4Y6URY6</accession>
<dbReference type="Pfam" id="PF08241">
    <property type="entry name" value="Methyltransf_11"/>
    <property type="match status" value="1"/>
</dbReference>
<keyword evidence="6" id="KW-1185">Reference proteome</keyword>
<organism evidence="5 6">
    <name type="scientific">Saccharibacillus brassicae</name>
    <dbReference type="NCBI Taxonomy" id="2583377"/>
    <lineage>
        <taxon>Bacteria</taxon>
        <taxon>Bacillati</taxon>
        <taxon>Bacillota</taxon>
        <taxon>Bacilli</taxon>
        <taxon>Bacillales</taxon>
        <taxon>Paenibacillaceae</taxon>
        <taxon>Saccharibacillus</taxon>
    </lineage>
</organism>
<evidence type="ECO:0000256" key="2">
    <source>
        <dbReference type="ARBA" id="ARBA00022603"/>
    </source>
</evidence>
<evidence type="ECO:0000313" key="6">
    <source>
        <dbReference type="Proteomes" id="UP000316968"/>
    </source>
</evidence>
<protein>
    <submittedName>
        <fullName evidence="5">Class I SAM-dependent methyltransferase</fullName>
    </submittedName>
</protein>
<reference evidence="5 6" key="1">
    <citation type="submission" date="2019-06" db="EMBL/GenBank/DDBJ databases">
        <title>Saccharibacillus brassicae sp. nov., an endophytic bacterium isolated from Chinese cabbage seeds (Brassica pekinensis).</title>
        <authorList>
            <person name="Jiang L."/>
            <person name="Lee J."/>
            <person name="Kim S.W."/>
        </authorList>
    </citation>
    <scope>NUCLEOTIDE SEQUENCE [LARGE SCALE GENOMIC DNA]</scope>
    <source>
        <strain evidence="6">KCTC 43072 / ATSA2</strain>
    </source>
</reference>
<comment type="similarity">
    <text evidence="1">Belongs to the methyltransferase superfamily.</text>
</comment>
<dbReference type="InterPro" id="IPR029063">
    <property type="entry name" value="SAM-dependent_MTases_sf"/>
</dbReference>
<dbReference type="OrthoDB" id="9797252at2"/>
<evidence type="ECO:0000259" key="4">
    <source>
        <dbReference type="Pfam" id="PF08241"/>
    </source>
</evidence>
<dbReference type="RefSeq" id="WP_141446879.1">
    <property type="nucleotide sequence ID" value="NZ_CP041217.1"/>
</dbReference>
<feature type="domain" description="Methyltransferase type 11" evidence="4">
    <location>
        <begin position="47"/>
        <end position="142"/>
    </location>
</feature>
<dbReference type="EMBL" id="CP041217">
    <property type="protein sequence ID" value="QDH20399.1"/>
    <property type="molecule type" value="Genomic_DNA"/>
</dbReference>
<dbReference type="PANTHER" id="PTHR44942">
    <property type="entry name" value="METHYLTRANSF_11 DOMAIN-CONTAINING PROTEIN"/>
    <property type="match status" value="1"/>
</dbReference>
<evidence type="ECO:0000313" key="5">
    <source>
        <dbReference type="EMBL" id="QDH20399.1"/>
    </source>
</evidence>
<evidence type="ECO:0000256" key="1">
    <source>
        <dbReference type="ARBA" id="ARBA00008361"/>
    </source>
</evidence>